<dbReference type="KEGG" id="osn:118762974"/>
<evidence type="ECO:0000313" key="1">
    <source>
        <dbReference type="Proteomes" id="UP000515154"/>
    </source>
</evidence>
<evidence type="ECO:0000313" key="2">
    <source>
        <dbReference type="RefSeq" id="XP_036357909.1"/>
    </source>
</evidence>
<keyword evidence="1" id="KW-1185">Reference proteome</keyword>
<proteinExistence type="predicted"/>
<dbReference type="AlphaFoldDB" id="A0A7E6ERF1"/>
<reference evidence="2" key="1">
    <citation type="submission" date="2025-08" db="UniProtKB">
        <authorList>
            <consortium name="RefSeq"/>
        </authorList>
    </citation>
    <scope>IDENTIFICATION</scope>
</reference>
<name>A0A7E6ERF1_9MOLL</name>
<protein>
    <submittedName>
        <fullName evidence="2">Uncharacterized protein LOC118762974 isoform X1</fullName>
    </submittedName>
</protein>
<accession>A0A7E6ERF1</accession>
<organism evidence="1 2">
    <name type="scientific">Octopus sinensis</name>
    <name type="common">East Asian common octopus</name>
    <dbReference type="NCBI Taxonomy" id="2607531"/>
    <lineage>
        <taxon>Eukaryota</taxon>
        <taxon>Metazoa</taxon>
        <taxon>Spiralia</taxon>
        <taxon>Lophotrochozoa</taxon>
        <taxon>Mollusca</taxon>
        <taxon>Cephalopoda</taxon>
        <taxon>Coleoidea</taxon>
        <taxon>Octopodiformes</taxon>
        <taxon>Octopoda</taxon>
        <taxon>Incirrata</taxon>
        <taxon>Octopodidae</taxon>
        <taxon>Octopus</taxon>
    </lineage>
</organism>
<dbReference type="RefSeq" id="XP_036357909.1">
    <property type="nucleotide sequence ID" value="XM_036502016.1"/>
</dbReference>
<gene>
    <name evidence="2" type="primary">LOC118762974</name>
</gene>
<dbReference type="Proteomes" id="UP000515154">
    <property type="component" value="Linkage group LG4"/>
</dbReference>
<sequence>MENCKRKKDLEMLLKSQRTYINGTNLKDSKYYLALTTGDFNPRELRPCTSKNYHVGGVTPVLYPGNNCNCKHTKLTEEKVEQKNLNKLEFKSLPQALNFSRDAKTKYLNKPSILERIEKNELNLKKKLRADFRICHCKSVLPKFVIDKVKTQKRENTYLLPDLKRDLEMKDIKKAIFNKPSNKLTAQFYNDSEIRLVANNFYKWMESLGEGEPYITVSSLYSLLLNSFEIKPSLAINLQIIDEKELDVGQRRYSTGLETFTFGNENPSYLEYFNNNISKKELLRFEKLFSNDDNYDDDNFNKNVNK</sequence>